<proteinExistence type="predicted"/>
<organism evidence="1 2">
    <name type="scientific">Eretmocerus hayati</name>
    <dbReference type="NCBI Taxonomy" id="131215"/>
    <lineage>
        <taxon>Eukaryota</taxon>
        <taxon>Metazoa</taxon>
        <taxon>Ecdysozoa</taxon>
        <taxon>Arthropoda</taxon>
        <taxon>Hexapoda</taxon>
        <taxon>Insecta</taxon>
        <taxon>Pterygota</taxon>
        <taxon>Neoptera</taxon>
        <taxon>Endopterygota</taxon>
        <taxon>Hymenoptera</taxon>
        <taxon>Apocrita</taxon>
        <taxon>Proctotrupomorpha</taxon>
        <taxon>Chalcidoidea</taxon>
        <taxon>Aphelinidae</taxon>
        <taxon>Aphelininae</taxon>
        <taxon>Eretmocerus</taxon>
    </lineage>
</organism>
<gene>
    <name evidence="1" type="ORF">QAD02_009870</name>
</gene>
<accession>A0ACC2NAL7</accession>
<evidence type="ECO:0000313" key="2">
    <source>
        <dbReference type="Proteomes" id="UP001239111"/>
    </source>
</evidence>
<comment type="caution">
    <text evidence="1">The sequence shown here is derived from an EMBL/GenBank/DDBJ whole genome shotgun (WGS) entry which is preliminary data.</text>
</comment>
<keyword evidence="2" id="KW-1185">Reference proteome</keyword>
<protein>
    <submittedName>
        <fullName evidence="1">Uncharacterized protein</fullName>
    </submittedName>
</protein>
<reference evidence="1" key="1">
    <citation type="submission" date="2023-04" db="EMBL/GenBank/DDBJ databases">
        <title>A chromosome-level genome assembly of the parasitoid wasp Eretmocerus hayati.</title>
        <authorList>
            <person name="Zhong Y."/>
            <person name="Liu S."/>
            <person name="Liu Y."/>
        </authorList>
    </citation>
    <scope>NUCLEOTIDE SEQUENCE</scope>
    <source>
        <strain evidence="1">ZJU_SS_LIU_2023</strain>
    </source>
</reference>
<evidence type="ECO:0000313" key="1">
    <source>
        <dbReference type="EMBL" id="KAJ8668207.1"/>
    </source>
</evidence>
<dbReference type="Proteomes" id="UP001239111">
    <property type="component" value="Chromosome 4"/>
</dbReference>
<name>A0ACC2NAL7_9HYME</name>
<sequence>MYVMYFYVLVRNQNEYEAKQIFRFATPRVNITDNGSTNERQGSAAAGASNNNHHRRSISAASAAAETACNTNNETIDSDISETPRAHTSSRNDSAEFPESLEVIEESDSENDYLLYQSLLIEKTLSSDCRSLILNCMACKEVFFNTELKNGFWGEVSSDKNFKEAFKKHTDSELHRRRLQELCIGADGHVDIDDHEQQNLEVKKEETSVTKNVVNEKTDEN</sequence>
<dbReference type="EMBL" id="CM056744">
    <property type="protein sequence ID" value="KAJ8668207.1"/>
    <property type="molecule type" value="Genomic_DNA"/>
</dbReference>